<protein>
    <submittedName>
        <fullName evidence="1">Uncharacterized protein</fullName>
    </submittedName>
</protein>
<reference evidence="1" key="1">
    <citation type="submission" date="2014-11" db="EMBL/GenBank/DDBJ databases">
        <authorList>
            <person name="Amaro Gonzalez C."/>
        </authorList>
    </citation>
    <scope>NUCLEOTIDE SEQUENCE</scope>
</reference>
<organism evidence="1">
    <name type="scientific">Anguilla anguilla</name>
    <name type="common">European freshwater eel</name>
    <name type="synonym">Muraena anguilla</name>
    <dbReference type="NCBI Taxonomy" id="7936"/>
    <lineage>
        <taxon>Eukaryota</taxon>
        <taxon>Metazoa</taxon>
        <taxon>Chordata</taxon>
        <taxon>Craniata</taxon>
        <taxon>Vertebrata</taxon>
        <taxon>Euteleostomi</taxon>
        <taxon>Actinopterygii</taxon>
        <taxon>Neopterygii</taxon>
        <taxon>Teleostei</taxon>
        <taxon>Anguilliformes</taxon>
        <taxon>Anguillidae</taxon>
        <taxon>Anguilla</taxon>
    </lineage>
</organism>
<reference evidence="1" key="2">
    <citation type="journal article" date="2015" name="Fish Shellfish Immunol.">
        <title>Early steps in the European eel (Anguilla anguilla)-Vibrio vulnificus interaction in the gills: Role of the RtxA13 toxin.</title>
        <authorList>
            <person name="Callol A."/>
            <person name="Pajuelo D."/>
            <person name="Ebbesson L."/>
            <person name="Teles M."/>
            <person name="MacKenzie S."/>
            <person name="Amaro C."/>
        </authorList>
    </citation>
    <scope>NUCLEOTIDE SEQUENCE</scope>
</reference>
<name>A0A0E9V5H4_ANGAN</name>
<dbReference type="AlphaFoldDB" id="A0A0E9V5H4"/>
<sequence>MHIASQFHKSKFFYFILQKKVHALSVLWFSVLGQNVPSSIPHQVQI</sequence>
<accession>A0A0E9V5H4</accession>
<proteinExistence type="predicted"/>
<dbReference type="EMBL" id="GBXM01035300">
    <property type="protein sequence ID" value="JAH73277.1"/>
    <property type="molecule type" value="Transcribed_RNA"/>
</dbReference>
<evidence type="ECO:0000313" key="1">
    <source>
        <dbReference type="EMBL" id="JAH73277.1"/>
    </source>
</evidence>